<keyword evidence="4" id="KW-1185">Reference proteome</keyword>
<organism evidence="3 4">
    <name type="scientific">Yoonia ponticola</name>
    <dbReference type="NCBI Taxonomy" id="1524255"/>
    <lineage>
        <taxon>Bacteria</taxon>
        <taxon>Pseudomonadati</taxon>
        <taxon>Pseudomonadota</taxon>
        <taxon>Alphaproteobacteria</taxon>
        <taxon>Rhodobacterales</taxon>
        <taxon>Paracoccaceae</taxon>
        <taxon>Yoonia</taxon>
    </lineage>
</organism>
<feature type="compositionally biased region" description="Basic and acidic residues" evidence="1">
    <location>
        <begin position="1"/>
        <end position="11"/>
    </location>
</feature>
<evidence type="ECO:0000313" key="3">
    <source>
        <dbReference type="EMBL" id="MBB5722866.1"/>
    </source>
</evidence>
<dbReference type="Gene3D" id="2.30.330.10">
    <property type="entry name" value="SpoA-like"/>
    <property type="match status" value="1"/>
</dbReference>
<feature type="region of interest" description="Disordered" evidence="1">
    <location>
        <begin position="1"/>
        <end position="23"/>
    </location>
</feature>
<feature type="domain" description="Flagellar motor switch protein FliN-like C-terminal" evidence="2">
    <location>
        <begin position="220"/>
        <end position="287"/>
    </location>
</feature>
<keyword evidence="3" id="KW-0282">Flagellum</keyword>
<evidence type="ECO:0000313" key="4">
    <source>
        <dbReference type="Proteomes" id="UP000535415"/>
    </source>
</evidence>
<dbReference type="Pfam" id="PF01052">
    <property type="entry name" value="FliMN_C"/>
    <property type="match status" value="1"/>
</dbReference>
<keyword evidence="3" id="KW-0969">Cilium</keyword>
<dbReference type="SUPFAM" id="SSF101801">
    <property type="entry name" value="Surface presentation of antigens (SPOA)"/>
    <property type="match status" value="1"/>
</dbReference>
<proteinExistence type="predicted"/>
<name>A0A7W9BM55_9RHOB</name>
<comment type="caution">
    <text evidence="3">The sequence shown here is derived from an EMBL/GenBank/DDBJ whole genome shotgun (WGS) entry which is preliminary data.</text>
</comment>
<dbReference type="InterPro" id="IPR036429">
    <property type="entry name" value="SpoA-like_sf"/>
</dbReference>
<sequence>MTRQVAHDVLRRMASPPPPAPEDVPITSSRAIRLAITRAADKTHGFALSVSSLREEVLDLDALIEAFDPALMLIALMCDGRIAGLAALDLDMRAALVEVQTVGQILGDAPEDRTPTGTDARMAQPIIAAFLAHLQETAERTALDAWGAGVAVGDKIASARAAGLILDDGRYRLIRLALNLGNGDRTGEFTVALPCREEVVAKAVEPEETVDWDDQFRRVIDGSPARLNAVLHSFKLQLHQAESLAVGQVVPLPGCTVSSVKLLAGDGRKVATARLGQSGGMRAVRIEAAPHLQMSEIAYPQDSEDVDERSMKGQGFDIEGARMETGGSQNEIVSASLPTGGSHADMTLDTTKQEDERQEAPENA</sequence>
<gene>
    <name evidence="3" type="ORF">FHS72_002496</name>
</gene>
<feature type="compositionally biased region" description="Basic and acidic residues" evidence="1">
    <location>
        <begin position="351"/>
        <end position="364"/>
    </location>
</feature>
<feature type="compositionally biased region" description="Polar residues" evidence="1">
    <location>
        <begin position="326"/>
        <end position="339"/>
    </location>
</feature>
<dbReference type="InterPro" id="IPR001543">
    <property type="entry name" value="FliN-like_C"/>
</dbReference>
<dbReference type="AlphaFoldDB" id="A0A7W9BM55"/>
<dbReference type="EMBL" id="JACIJM010000006">
    <property type="protein sequence ID" value="MBB5722866.1"/>
    <property type="molecule type" value="Genomic_DNA"/>
</dbReference>
<protein>
    <submittedName>
        <fullName evidence="3">Flagellar motor switch protein FliM</fullName>
    </submittedName>
</protein>
<keyword evidence="3" id="KW-0966">Cell projection</keyword>
<evidence type="ECO:0000256" key="1">
    <source>
        <dbReference type="SAM" id="MobiDB-lite"/>
    </source>
</evidence>
<accession>A0A7W9BM55</accession>
<dbReference type="Proteomes" id="UP000535415">
    <property type="component" value="Unassembled WGS sequence"/>
</dbReference>
<dbReference type="RefSeq" id="WP_183529525.1">
    <property type="nucleotide sequence ID" value="NZ_JACIJM010000006.1"/>
</dbReference>
<evidence type="ECO:0000259" key="2">
    <source>
        <dbReference type="Pfam" id="PF01052"/>
    </source>
</evidence>
<feature type="region of interest" description="Disordered" evidence="1">
    <location>
        <begin position="321"/>
        <end position="364"/>
    </location>
</feature>
<reference evidence="3 4" key="1">
    <citation type="submission" date="2020-08" db="EMBL/GenBank/DDBJ databases">
        <title>Genomic Encyclopedia of Type Strains, Phase IV (KMG-IV): sequencing the most valuable type-strain genomes for metagenomic binning, comparative biology and taxonomic classification.</title>
        <authorList>
            <person name="Goeker M."/>
        </authorList>
    </citation>
    <scope>NUCLEOTIDE SEQUENCE [LARGE SCALE GENOMIC DNA]</scope>
    <source>
        <strain evidence="3 4">DSM 101064</strain>
    </source>
</reference>